<comment type="caution">
    <text evidence="1">The sequence shown here is derived from an EMBL/GenBank/DDBJ whole genome shotgun (WGS) entry which is preliminary data.</text>
</comment>
<reference evidence="1" key="1">
    <citation type="submission" date="2019-08" db="EMBL/GenBank/DDBJ databases">
        <authorList>
            <person name="Kucharzyk K."/>
            <person name="Murdoch R.W."/>
            <person name="Higgins S."/>
            <person name="Loffler F."/>
        </authorList>
    </citation>
    <scope>NUCLEOTIDE SEQUENCE</scope>
</reference>
<proteinExistence type="predicted"/>
<organism evidence="1">
    <name type="scientific">bioreactor metagenome</name>
    <dbReference type="NCBI Taxonomy" id="1076179"/>
    <lineage>
        <taxon>unclassified sequences</taxon>
        <taxon>metagenomes</taxon>
        <taxon>ecological metagenomes</taxon>
    </lineage>
</organism>
<accession>A0A645EES3</accession>
<gene>
    <name evidence="1" type="ORF">SDC9_146454</name>
</gene>
<protein>
    <submittedName>
        <fullName evidence="1">Uncharacterized protein</fullName>
    </submittedName>
</protein>
<evidence type="ECO:0000313" key="1">
    <source>
        <dbReference type="EMBL" id="MPM99263.1"/>
    </source>
</evidence>
<dbReference type="EMBL" id="VSSQ01045365">
    <property type="protein sequence ID" value="MPM99263.1"/>
    <property type="molecule type" value="Genomic_DNA"/>
</dbReference>
<dbReference type="AlphaFoldDB" id="A0A645EES3"/>
<sequence length="144" mass="16359">MKTEKIKILPMEGCSLIRFGASENDVINAIGEPDERENIDDEDYSSEIWYYDDKGVTLFLDEMEDEGLLVSGIELEDDNCELEGVSIMGKSIDEIKGLAQKAGYGEADVDKEEWGEFRLSYEDKLLDFYFDETKKLISVSLGME</sequence>
<name>A0A645EES3_9ZZZZ</name>